<evidence type="ECO:0000259" key="6">
    <source>
        <dbReference type="Pfam" id="PF00561"/>
    </source>
</evidence>
<evidence type="ECO:0000313" key="7">
    <source>
        <dbReference type="EMBL" id="KAF2996250.1"/>
    </source>
</evidence>
<protein>
    <recommendedName>
        <fullName evidence="6">AB hydrolase-1 domain-containing protein</fullName>
    </recommendedName>
</protein>
<dbReference type="GO" id="GO:0016747">
    <property type="term" value="F:acyltransferase activity, transferring groups other than amino-acyl groups"/>
    <property type="evidence" value="ECO:0007669"/>
    <property type="project" value="InterPro"/>
</dbReference>
<keyword evidence="8" id="KW-1185">Reference proteome</keyword>
<comment type="similarity">
    <text evidence="2">Belongs to the AB hydrolase superfamily. AKT2 hydrolase family.</text>
</comment>
<dbReference type="InterPro" id="IPR008220">
    <property type="entry name" value="HAT_MetX-like"/>
</dbReference>
<dbReference type="InterPro" id="IPR029058">
    <property type="entry name" value="AB_hydrolase_fold"/>
</dbReference>
<organism evidence="7 8">
    <name type="scientific">Curvularia kusanoi</name>
    <name type="common">Cochliobolus kusanoi</name>
    <dbReference type="NCBI Taxonomy" id="90978"/>
    <lineage>
        <taxon>Eukaryota</taxon>
        <taxon>Fungi</taxon>
        <taxon>Dikarya</taxon>
        <taxon>Ascomycota</taxon>
        <taxon>Pezizomycotina</taxon>
        <taxon>Dothideomycetes</taxon>
        <taxon>Pleosporomycetidae</taxon>
        <taxon>Pleosporales</taxon>
        <taxon>Pleosporineae</taxon>
        <taxon>Pleosporaceae</taxon>
        <taxon>Curvularia</taxon>
    </lineage>
</organism>
<dbReference type="GO" id="GO:0005777">
    <property type="term" value="C:peroxisome"/>
    <property type="evidence" value="ECO:0007669"/>
    <property type="project" value="UniProtKB-SubCell"/>
</dbReference>
<comment type="caution">
    <text evidence="7">The sequence shown here is derived from an EMBL/GenBank/DDBJ whole genome shotgun (WGS) entry which is preliminary data.</text>
</comment>
<dbReference type="EMBL" id="SWKU01000028">
    <property type="protein sequence ID" value="KAF2996250.1"/>
    <property type="molecule type" value="Genomic_DNA"/>
</dbReference>
<dbReference type="PANTHER" id="PTHR32268">
    <property type="entry name" value="HOMOSERINE O-ACETYLTRANSFERASE"/>
    <property type="match status" value="1"/>
</dbReference>
<dbReference type="Gene3D" id="3.40.50.1820">
    <property type="entry name" value="alpha/beta hydrolase"/>
    <property type="match status" value="1"/>
</dbReference>
<comment type="similarity">
    <text evidence="3">Belongs to the AB hydrolase superfamily. MetX family.</text>
</comment>
<dbReference type="PANTHER" id="PTHR32268:SF15">
    <property type="entry name" value="HOMOSERINE ACETYLTRANSFERASE FAMILY PROTEIN (AFU_ORTHOLOGUE AFUA_1G15350)"/>
    <property type="match status" value="1"/>
</dbReference>
<dbReference type="InterPro" id="IPR000073">
    <property type="entry name" value="AB_hydrolase_1"/>
</dbReference>
<reference evidence="7" key="1">
    <citation type="submission" date="2019-04" db="EMBL/GenBank/DDBJ databases">
        <title>Sequencing of skin fungus with MAO and IRED activity.</title>
        <authorList>
            <person name="Marsaioli A.J."/>
            <person name="Bonatto J.M.C."/>
            <person name="Reis Junior O."/>
        </authorList>
    </citation>
    <scope>NUCLEOTIDE SEQUENCE</scope>
    <source>
        <strain evidence="7">30M1</strain>
    </source>
</reference>
<dbReference type="OrthoDB" id="9972683at2759"/>
<keyword evidence="4" id="KW-0843">Virulence</keyword>
<proteinExistence type="inferred from homology"/>
<dbReference type="AlphaFoldDB" id="A0A9P4T7E5"/>
<name>A0A9P4T7E5_CURKU</name>
<accession>A0A9P4T7E5</accession>
<dbReference type="SUPFAM" id="SSF53474">
    <property type="entry name" value="alpha/beta-Hydrolases"/>
    <property type="match status" value="1"/>
</dbReference>
<evidence type="ECO:0000256" key="5">
    <source>
        <dbReference type="ARBA" id="ARBA00023140"/>
    </source>
</evidence>
<evidence type="ECO:0000256" key="3">
    <source>
        <dbReference type="ARBA" id="ARBA00006886"/>
    </source>
</evidence>
<feature type="domain" description="AB hydrolase-1" evidence="6">
    <location>
        <begin position="64"/>
        <end position="151"/>
    </location>
</feature>
<gene>
    <name evidence="7" type="ORF">E8E13_003977</name>
</gene>
<evidence type="ECO:0000256" key="4">
    <source>
        <dbReference type="ARBA" id="ARBA00023026"/>
    </source>
</evidence>
<dbReference type="Proteomes" id="UP000801428">
    <property type="component" value="Unassembled WGS sequence"/>
</dbReference>
<keyword evidence="5" id="KW-0576">Peroxisome</keyword>
<evidence type="ECO:0000313" key="8">
    <source>
        <dbReference type="Proteomes" id="UP000801428"/>
    </source>
</evidence>
<sequence>MSSQSPPPVQYYELTDFTFHNGTTLPKVRLAYQILNPRQEKVAVVHTCFRGRISNTLTHADYALRDYKVIVLALFGNGESSSPSNTDNFPDKLDYMDCIKAQHQFLTEELKINEVDVMLGFSMGGQITYHWITTHRSFVKNVVIVCSSAKTSRHNFQFLEGPKTALQNAKDPESGIRAFGKGYSAWLTSAEWFDEELYKKAGFETLEAWDEMATWKGLGF</sequence>
<comment type="subcellular location">
    <subcellularLocation>
        <location evidence="1">Peroxisome</location>
    </subcellularLocation>
</comment>
<evidence type="ECO:0000256" key="1">
    <source>
        <dbReference type="ARBA" id="ARBA00004275"/>
    </source>
</evidence>
<dbReference type="Pfam" id="PF00561">
    <property type="entry name" value="Abhydrolase_1"/>
    <property type="match status" value="1"/>
</dbReference>
<evidence type="ECO:0000256" key="2">
    <source>
        <dbReference type="ARBA" id="ARBA00005668"/>
    </source>
</evidence>